<sequence>MALEDDVISSLLSVPGELNEKPDQLYKEIATIPEDETVSAMLSASNNRSDKKDNEPSPEDAAWADSCLAVDPNMSEDSWGALREALLETLNADSTSLEQTGMDYFDNNADDLEHVPDNDEVETSVVHSKEIHVSSNMIKGDTGGDEEGNPNVEEFVESRETIFKVWDLEIPDEEDEDELIQQLNRLLSGSKLGPSPSNSSNPTAVLDEVKVDELVTSISDLSLQQSSD</sequence>
<organism evidence="2 3">
    <name type="scientific">Dioscorea cayennensis subsp. rotundata</name>
    <name type="common">White Guinea yam</name>
    <name type="synonym">Dioscorea rotundata</name>
    <dbReference type="NCBI Taxonomy" id="55577"/>
    <lineage>
        <taxon>Eukaryota</taxon>
        <taxon>Viridiplantae</taxon>
        <taxon>Streptophyta</taxon>
        <taxon>Embryophyta</taxon>
        <taxon>Tracheophyta</taxon>
        <taxon>Spermatophyta</taxon>
        <taxon>Magnoliopsida</taxon>
        <taxon>Liliopsida</taxon>
        <taxon>Dioscoreales</taxon>
        <taxon>Dioscoreaceae</taxon>
        <taxon>Dioscorea</taxon>
    </lineage>
</organism>
<gene>
    <name evidence="3 4" type="primary">LOC120256609</name>
</gene>
<dbReference type="PANTHER" id="PTHR36388:SF1">
    <property type="entry name" value="OS02G0469000 PROTEIN"/>
    <property type="match status" value="1"/>
</dbReference>
<protein>
    <submittedName>
        <fullName evidence="3 4">Uncharacterized protein LOC120256609</fullName>
    </submittedName>
</protein>
<evidence type="ECO:0000313" key="2">
    <source>
        <dbReference type="Proteomes" id="UP001515500"/>
    </source>
</evidence>
<name>A0AB40AYT1_DIOCR</name>
<dbReference type="GeneID" id="120256609"/>
<dbReference type="AlphaFoldDB" id="A0AB40AYT1"/>
<dbReference type="Proteomes" id="UP001515500">
    <property type="component" value="Unplaced"/>
</dbReference>
<evidence type="ECO:0000313" key="3">
    <source>
        <dbReference type="RefSeq" id="XP_039120197.1"/>
    </source>
</evidence>
<evidence type="ECO:0000256" key="1">
    <source>
        <dbReference type="SAM" id="MobiDB-lite"/>
    </source>
</evidence>
<proteinExistence type="predicted"/>
<dbReference type="RefSeq" id="XP_039120198.1">
    <property type="nucleotide sequence ID" value="XM_039264264.1"/>
</dbReference>
<dbReference type="RefSeq" id="XP_039120197.1">
    <property type="nucleotide sequence ID" value="XM_039264263.1"/>
</dbReference>
<feature type="region of interest" description="Disordered" evidence="1">
    <location>
        <begin position="36"/>
        <end position="63"/>
    </location>
</feature>
<keyword evidence="2" id="KW-1185">Reference proteome</keyword>
<reference evidence="3 4" key="1">
    <citation type="submission" date="2025-04" db="UniProtKB">
        <authorList>
            <consortium name="RefSeq"/>
        </authorList>
    </citation>
    <scope>IDENTIFICATION</scope>
</reference>
<accession>A0AB40AYT1</accession>
<dbReference type="PANTHER" id="PTHR36388">
    <property type="entry name" value="OS02G0469000 PROTEIN"/>
    <property type="match status" value="1"/>
</dbReference>
<evidence type="ECO:0000313" key="4">
    <source>
        <dbReference type="RefSeq" id="XP_039120198.1"/>
    </source>
</evidence>